<dbReference type="Proteomes" id="UP001210261">
    <property type="component" value="Unassembled WGS sequence"/>
</dbReference>
<evidence type="ECO:0000313" key="2">
    <source>
        <dbReference type="EMBL" id="MDA3968740.1"/>
    </source>
</evidence>
<accession>A0ABT4VF35</accession>
<keyword evidence="1" id="KW-0812">Transmembrane</keyword>
<proteinExistence type="predicted"/>
<organism evidence="2 3">
    <name type="scientific">Helicobacter ibis</name>
    <dbReference type="NCBI Taxonomy" id="2962633"/>
    <lineage>
        <taxon>Bacteria</taxon>
        <taxon>Pseudomonadati</taxon>
        <taxon>Campylobacterota</taxon>
        <taxon>Epsilonproteobacteria</taxon>
        <taxon>Campylobacterales</taxon>
        <taxon>Helicobacteraceae</taxon>
        <taxon>Helicobacter</taxon>
    </lineage>
</organism>
<comment type="caution">
    <text evidence="2">The sequence shown here is derived from an EMBL/GenBank/DDBJ whole genome shotgun (WGS) entry which is preliminary data.</text>
</comment>
<reference evidence="2 3" key="1">
    <citation type="submission" date="2023-01" db="EMBL/GenBank/DDBJ databases">
        <title>Description of Helicobacter ibis sp. nov. isolated from faecal droppings of black-faced ibis (Theristicus melanopis).</title>
        <authorList>
            <person name="Lopez-Cantillo M."/>
            <person name="Vidal-Veuthey B."/>
            <person name="Mella A."/>
            <person name="De La Haba R."/>
            <person name="Collado L."/>
        </authorList>
    </citation>
    <scope>NUCLEOTIDE SEQUENCE [LARGE SCALE GENOMIC DNA]</scope>
    <source>
        <strain evidence="2 3">A82</strain>
    </source>
</reference>
<feature type="transmembrane region" description="Helical" evidence="1">
    <location>
        <begin position="6"/>
        <end position="23"/>
    </location>
</feature>
<name>A0ABT4VF35_9HELI</name>
<dbReference type="Pfam" id="PF12669">
    <property type="entry name" value="FeoB_associated"/>
    <property type="match status" value="1"/>
</dbReference>
<keyword evidence="3" id="KW-1185">Reference proteome</keyword>
<evidence type="ECO:0000256" key="1">
    <source>
        <dbReference type="SAM" id="Phobius"/>
    </source>
</evidence>
<dbReference type="RefSeq" id="WP_271021038.1">
    <property type="nucleotide sequence ID" value="NZ_JAQHXR010000002.1"/>
</dbReference>
<evidence type="ECO:0000313" key="3">
    <source>
        <dbReference type="Proteomes" id="UP001210261"/>
    </source>
</evidence>
<protein>
    <submittedName>
        <fullName evidence="2">FeoB-associated Cys-rich membrane protein</fullName>
    </submittedName>
</protein>
<keyword evidence="1" id="KW-0472">Membrane</keyword>
<gene>
    <name evidence="2" type="ORF">PF021_03515</name>
</gene>
<dbReference type="EMBL" id="JAQHXR010000002">
    <property type="protein sequence ID" value="MDA3968740.1"/>
    <property type="molecule type" value="Genomic_DNA"/>
</dbReference>
<keyword evidence="1" id="KW-1133">Transmembrane helix</keyword>
<sequence length="41" mass="4742">MIEKIILFGIFILAFGYFTYKLFPKKNNGCGCEDCNCTKEK</sequence>